<proteinExistence type="predicted"/>
<dbReference type="EMBL" id="CAEZYW010000008">
    <property type="protein sequence ID" value="CAB4729788.1"/>
    <property type="molecule type" value="Genomic_DNA"/>
</dbReference>
<dbReference type="Gene3D" id="3.30.70.1060">
    <property type="entry name" value="Dimeric alpha+beta barrel"/>
    <property type="match status" value="1"/>
</dbReference>
<reference evidence="1" key="1">
    <citation type="submission" date="2020-05" db="EMBL/GenBank/DDBJ databases">
        <authorList>
            <person name="Chiriac C."/>
            <person name="Salcher M."/>
            <person name="Ghai R."/>
            <person name="Kavagutti S V."/>
        </authorList>
    </citation>
    <scope>NUCLEOTIDE SEQUENCE</scope>
</reference>
<gene>
    <name evidence="1" type="ORF">UFOPK2786_00105</name>
</gene>
<accession>A0A6J6S4Y7</accession>
<organism evidence="1">
    <name type="scientific">freshwater metagenome</name>
    <dbReference type="NCBI Taxonomy" id="449393"/>
    <lineage>
        <taxon>unclassified sequences</taxon>
        <taxon>metagenomes</taxon>
        <taxon>ecological metagenomes</taxon>
    </lineage>
</organism>
<sequence length="86" mass="9464">MVVATFIPGTDMAEVMAVVKEEQAQVAVLTEQGRLGTINISLPRQTVFIEVVADDEAAAEETVRSLPMARWWTLDVFPTRVPPPPE</sequence>
<evidence type="ECO:0000313" key="1">
    <source>
        <dbReference type="EMBL" id="CAB4729788.1"/>
    </source>
</evidence>
<dbReference type="AlphaFoldDB" id="A0A6J6S4Y7"/>
<name>A0A6J6S4Y7_9ZZZZ</name>
<protein>
    <submittedName>
        <fullName evidence="1">Unannotated protein</fullName>
    </submittedName>
</protein>